<keyword evidence="4" id="KW-0732">Signal</keyword>
<evidence type="ECO:0000256" key="2">
    <source>
        <dbReference type="PROSITE-ProRule" id="PRU00261"/>
    </source>
</evidence>
<dbReference type="OrthoDB" id="1193027at2759"/>
<dbReference type="PROSITE" id="PS50941">
    <property type="entry name" value="CHIT_BIND_I_2"/>
    <property type="match status" value="1"/>
</dbReference>
<feature type="disulfide bond" evidence="2">
    <location>
        <begin position="42"/>
        <end position="56"/>
    </location>
</feature>
<keyword evidence="7" id="KW-1185">Reference proteome</keyword>
<gene>
    <name evidence="6" type="ORF">CC86DRAFT_371029</name>
</gene>
<dbReference type="Proteomes" id="UP000799424">
    <property type="component" value="Unassembled WGS sequence"/>
</dbReference>
<dbReference type="InterPro" id="IPR001002">
    <property type="entry name" value="Chitin-bd_1"/>
</dbReference>
<keyword evidence="1 2" id="KW-0147">Chitin-binding</keyword>
<protein>
    <recommendedName>
        <fullName evidence="5">Chitin-binding type-1 domain-containing protein</fullName>
    </recommendedName>
</protein>
<dbReference type="GO" id="GO:0008061">
    <property type="term" value="F:chitin binding"/>
    <property type="evidence" value="ECO:0007669"/>
    <property type="project" value="UniProtKB-UniRule"/>
</dbReference>
<dbReference type="CDD" id="cd11618">
    <property type="entry name" value="ChtBD1_1"/>
    <property type="match status" value="1"/>
</dbReference>
<evidence type="ECO:0000256" key="4">
    <source>
        <dbReference type="SAM" id="SignalP"/>
    </source>
</evidence>
<dbReference type="AlphaFoldDB" id="A0A6A6ZYB9"/>
<keyword evidence="2" id="KW-1015">Disulfide bond</keyword>
<accession>A0A6A6ZYB9</accession>
<dbReference type="InterPro" id="IPR036861">
    <property type="entry name" value="Endochitinase-like_sf"/>
</dbReference>
<feature type="region of interest" description="Disordered" evidence="3">
    <location>
        <begin position="73"/>
        <end position="98"/>
    </location>
</feature>
<evidence type="ECO:0000313" key="7">
    <source>
        <dbReference type="Proteomes" id="UP000799424"/>
    </source>
</evidence>
<sequence length="171" mass="17726">MRTSSLFVLLLSPIAAFAAASPDSRCGGKLGYTCTGTKWGTCCSKYGWCGHTSDYCDTDKGCQAGFGTCTAAKPSSTRTPTPTRSPTPRTTCGVQGNGKPGVGENILYNRPLGGCKATCGNYATNGQTCRVYAVITGTGCAIYVGSPPPTFEQLVSPATGTGYTFYDISCM</sequence>
<dbReference type="EMBL" id="MU006228">
    <property type="protein sequence ID" value="KAF2825315.1"/>
    <property type="molecule type" value="Genomic_DNA"/>
</dbReference>
<feature type="domain" description="Chitin-binding type-1" evidence="5">
    <location>
        <begin position="23"/>
        <end position="71"/>
    </location>
</feature>
<name>A0A6A6ZYB9_9PLEO</name>
<dbReference type="Pfam" id="PF00187">
    <property type="entry name" value="Chitin_bind_1"/>
    <property type="match status" value="1"/>
</dbReference>
<feature type="compositionally biased region" description="Low complexity" evidence="3">
    <location>
        <begin position="74"/>
        <end position="91"/>
    </location>
</feature>
<evidence type="ECO:0000313" key="6">
    <source>
        <dbReference type="EMBL" id="KAF2825315.1"/>
    </source>
</evidence>
<organism evidence="6 7">
    <name type="scientific">Ophiobolus disseminans</name>
    <dbReference type="NCBI Taxonomy" id="1469910"/>
    <lineage>
        <taxon>Eukaryota</taxon>
        <taxon>Fungi</taxon>
        <taxon>Dikarya</taxon>
        <taxon>Ascomycota</taxon>
        <taxon>Pezizomycotina</taxon>
        <taxon>Dothideomycetes</taxon>
        <taxon>Pleosporomycetidae</taxon>
        <taxon>Pleosporales</taxon>
        <taxon>Pleosporineae</taxon>
        <taxon>Phaeosphaeriaceae</taxon>
        <taxon>Ophiobolus</taxon>
    </lineage>
</organism>
<proteinExistence type="predicted"/>
<evidence type="ECO:0000256" key="1">
    <source>
        <dbReference type="ARBA" id="ARBA00022669"/>
    </source>
</evidence>
<evidence type="ECO:0000256" key="3">
    <source>
        <dbReference type="SAM" id="MobiDB-lite"/>
    </source>
</evidence>
<dbReference type="Gene3D" id="3.30.60.10">
    <property type="entry name" value="Endochitinase-like"/>
    <property type="match status" value="1"/>
</dbReference>
<evidence type="ECO:0000259" key="5">
    <source>
        <dbReference type="PROSITE" id="PS50941"/>
    </source>
</evidence>
<comment type="caution">
    <text evidence="2">Lacks conserved residue(s) required for the propagation of feature annotation.</text>
</comment>
<reference evidence="6" key="1">
    <citation type="journal article" date="2020" name="Stud. Mycol.">
        <title>101 Dothideomycetes genomes: a test case for predicting lifestyles and emergence of pathogens.</title>
        <authorList>
            <person name="Haridas S."/>
            <person name="Albert R."/>
            <person name="Binder M."/>
            <person name="Bloem J."/>
            <person name="Labutti K."/>
            <person name="Salamov A."/>
            <person name="Andreopoulos B."/>
            <person name="Baker S."/>
            <person name="Barry K."/>
            <person name="Bills G."/>
            <person name="Bluhm B."/>
            <person name="Cannon C."/>
            <person name="Castanera R."/>
            <person name="Culley D."/>
            <person name="Daum C."/>
            <person name="Ezra D."/>
            <person name="Gonzalez J."/>
            <person name="Henrissat B."/>
            <person name="Kuo A."/>
            <person name="Liang C."/>
            <person name="Lipzen A."/>
            <person name="Lutzoni F."/>
            <person name="Magnuson J."/>
            <person name="Mondo S."/>
            <person name="Nolan M."/>
            <person name="Ohm R."/>
            <person name="Pangilinan J."/>
            <person name="Park H.-J."/>
            <person name="Ramirez L."/>
            <person name="Alfaro M."/>
            <person name="Sun H."/>
            <person name="Tritt A."/>
            <person name="Yoshinaga Y."/>
            <person name="Zwiers L.-H."/>
            <person name="Turgeon B."/>
            <person name="Goodwin S."/>
            <person name="Spatafora J."/>
            <person name="Crous P."/>
            <person name="Grigoriev I."/>
        </authorList>
    </citation>
    <scope>NUCLEOTIDE SEQUENCE</scope>
    <source>
        <strain evidence="6">CBS 113818</strain>
    </source>
</reference>
<dbReference type="SUPFAM" id="SSF57016">
    <property type="entry name" value="Plant lectins/antimicrobial peptides"/>
    <property type="match status" value="1"/>
</dbReference>
<feature type="chain" id="PRO_5025397391" description="Chitin-binding type-1 domain-containing protein" evidence="4">
    <location>
        <begin position="21"/>
        <end position="171"/>
    </location>
</feature>
<feature type="signal peptide" evidence="4">
    <location>
        <begin position="1"/>
        <end position="20"/>
    </location>
</feature>